<dbReference type="Gene3D" id="1.10.287.1490">
    <property type="match status" value="1"/>
</dbReference>
<evidence type="ECO:0000313" key="2">
    <source>
        <dbReference type="EMBL" id="MFC3847510.1"/>
    </source>
</evidence>
<feature type="coiled-coil region" evidence="1">
    <location>
        <begin position="34"/>
        <end position="61"/>
    </location>
</feature>
<accession>A0ABV7ZH69</accession>
<dbReference type="RefSeq" id="WP_233708980.1">
    <property type="nucleotide sequence ID" value="NZ_FZMF01000014.1"/>
</dbReference>
<dbReference type="Proteomes" id="UP001595783">
    <property type="component" value="Unassembled WGS sequence"/>
</dbReference>
<dbReference type="InterPro" id="IPR011990">
    <property type="entry name" value="TPR-like_helical_dom_sf"/>
</dbReference>
<sequence length="322" mass="36244">MRISYVALLVGGVLGLYAEPSAFDLQSGATKQELSTLKSSNKNLENIIATLKSQTDTLLQNQDGLRSLFEGQGAKLKEVSDTLNVHDNTLKALKATQDMQDSMLKQQGNLIEALKSQIEANKNALSQLDQKINDMNAVLTKMNTDFATKLEAIQDSIREQADDNAKKLKSLARIQAKMLQKNQAVSDTKQNEIAFEKDPDKKPQIFQEALGFYRQKRFDQAQVRFAWLGDNAYKSAYSYYMAGEAAYLQKKYKDAIALYKKSALIKDKADYMPVLLWHTAWAFRFLGDHSTYIKFLRSLSSLYPESEQGKKALGALGKEKQN</sequence>
<evidence type="ECO:0008006" key="4">
    <source>
        <dbReference type="Google" id="ProtNLM"/>
    </source>
</evidence>
<organism evidence="2 3">
    <name type="scientific">Helicobacter baculiformis</name>
    <dbReference type="NCBI Taxonomy" id="427351"/>
    <lineage>
        <taxon>Bacteria</taxon>
        <taxon>Pseudomonadati</taxon>
        <taxon>Campylobacterota</taxon>
        <taxon>Epsilonproteobacteria</taxon>
        <taxon>Campylobacterales</taxon>
        <taxon>Helicobacteraceae</taxon>
        <taxon>Helicobacter</taxon>
    </lineage>
</organism>
<dbReference type="Gene3D" id="1.25.40.10">
    <property type="entry name" value="Tetratricopeptide repeat domain"/>
    <property type="match status" value="1"/>
</dbReference>
<gene>
    <name evidence="2" type="ORF">ACFOPX_03020</name>
</gene>
<feature type="coiled-coil region" evidence="1">
    <location>
        <begin position="104"/>
        <end position="138"/>
    </location>
</feature>
<dbReference type="SUPFAM" id="SSF48452">
    <property type="entry name" value="TPR-like"/>
    <property type="match status" value="1"/>
</dbReference>
<evidence type="ECO:0000256" key="1">
    <source>
        <dbReference type="SAM" id="Coils"/>
    </source>
</evidence>
<protein>
    <recommendedName>
        <fullName evidence="4">Periplasmic protein</fullName>
    </recommendedName>
</protein>
<dbReference type="EMBL" id="JBHRZO010000011">
    <property type="protein sequence ID" value="MFC3847510.1"/>
    <property type="molecule type" value="Genomic_DNA"/>
</dbReference>
<comment type="caution">
    <text evidence="2">The sequence shown here is derived from an EMBL/GenBank/DDBJ whole genome shotgun (WGS) entry which is preliminary data.</text>
</comment>
<keyword evidence="3" id="KW-1185">Reference proteome</keyword>
<proteinExistence type="predicted"/>
<name>A0ABV7ZH69_9HELI</name>
<reference evidence="3" key="1">
    <citation type="journal article" date="2019" name="Int. J. Syst. Evol. Microbiol.">
        <title>The Global Catalogue of Microorganisms (GCM) 10K type strain sequencing project: providing services to taxonomists for standard genome sequencing and annotation.</title>
        <authorList>
            <consortium name="The Broad Institute Genomics Platform"/>
            <consortium name="The Broad Institute Genome Sequencing Center for Infectious Disease"/>
            <person name="Wu L."/>
            <person name="Ma J."/>
        </authorList>
    </citation>
    <scope>NUCLEOTIDE SEQUENCE [LARGE SCALE GENOMIC DNA]</scope>
    <source>
        <strain evidence="3">CCUG 53816</strain>
    </source>
</reference>
<keyword evidence="1" id="KW-0175">Coiled coil</keyword>
<evidence type="ECO:0000313" key="3">
    <source>
        <dbReference type="Proteomes" id="UP001595783"/>
    </source>
</evidence>